<feature type="non-terminal residue" evidence="1">
    <location>
        <position position="1"/>
    </location>
</feature>
<accession>A0ABQ9J086</accession>
<evidence type="ECO:0000313" key="2">
    <source>
        <dbReference type="Proteomes" id="UP001162164"/>
    </source>
</evidence>
<organism evidence="1 2">
    <name type="scientific">Molorchus minor</name>
    <dbReference type="NCBI Taxonomy" id="1323400"/>
    <lineage>
        <taxon>Eukaryota</taxon>
        <taxon>Metazoa</taxon>
        <taxon>Ecdysozoa</taxon>
        <taxon>Arthropoda</taxon>
        <taxon>Hexapoda</taxon>
        <taxon>Insecta</taxon>
        <taxon>Pterygota</taxon>
        <taxon>Neoptera</taxon>
        <taxon>Endopterygota</taxon>
        <taxon>Coleoptera</taxon>
        <taxon>Polyphaga</taxon>
        <taxon>Cucujiformia</taxon>
        <taxon>Chrysomeloidea</taxon>
        <taxon>Cerambycidae</taxon>
        <taxon>Lamiinae</taxon>
        <taxon>Monochamini</taxon>
        <taxon>Molorchus</taxon>
    </lineage>
</organism>
<name>A0ABQ9J086_9CUCU</name>
<keyword evidence="2" id="KW-1185">Reference proteome</keyword>
<gene>
    <name evidence="1" type="ORF">NQ317_001895</name>
</gene>
<dbReference type="Proteomes" id="UP001162164">
    <property type="component" value="Unassembled WGS sequence"/>
</dbReference>
<sequence>VELLYPAITDGTLHLPTANIDNAIIITSKTEHNTRKFANELATTINNKSIDGPPKGVRLIKDGKLMIIPKDQNQYNKIRENLQNLNNIEIREKHKSEPLFIITGIEKGLTFLKKGNLEIDCQLHYAEEYLALAICYNCCRFGHRKISTNCTENHNARDCRSETLKWINCWHIILIQEPYWKFKGFFGYDSFRADSNDITVITLVKKGPGRVWMRKRFSQCECCYR</sequence>
<comment type="caution">
    <text evidence="1">The sequence shown here is derived from an EMBL/GenBank/DDBJ whole genome shotgun (WGS) entry which is preliminary data.</text>
</comment>
<proteinExistence type="predicted"/>
<dbReference type="EMBL" id="JAPWTJ010001684">
    <property type="protein sequence ID" value="KAJ8969979.1"/>
    <property type="molecule type" value="Genomic_DNA"/>
</dbReference>
<protein>
    <recommendedName>
        <fullName evidence="3">Reverse transcriptase</fullName>
    </recommendedName>
</protein>
<evidence type="ECO:0000313" key="1">
    <source>
        <dbReference type="EMBL" id="KAJ8969979.1"/>
    </source>
</evidence>
<evidence type="ECO:0008006" key="3">
    <source>
        <dbReference type="Google" id="ProtNLM"/>
    </source>
</evidence>
<reference evidence="1" key="1">
    <citation type="journal article" date="2023" name="Insect Mol. Biol.">
        <title>Genome sequencing provides insights into the evolution of gene families encoding plant cell wall-degrading enzymes in longhorned beetles.</title>
        <authorList>
            <person name="Shin N.R."/>
            <person name="Okamura Y."/>
            <person name="Kirsch R."/>
            <person name="Pauchet Y."/>
        </authorList>
    </citation>
    <scope>NUCLEOTIDE SEQUENCE</scope>
    <source>
        <strain evidence="1">MMC_N1</strain>
    </source>
</reference>